<dbReference type="RefSeq" id="WP_092213443.1">
    <property type="nucleotide sequence ID" value="NZ_FMUX01000018.1"/>
</dbReference>
<organism evidence="2 3">
    <name type="scientific">Desulfoluna spongiiphila</name>
    <dbReference type="NCBI Taxonomy" id="419481"/>
    <lineage>
        <taxon>Bacteria</taxon>
        <taxon>Pseudomonadati</taxon>
        <taxon>Thermodesulfobacteriota</taxon>
        <taxon>Desulfobacteria</taxon>
        <taxon>Desulfobacterales</taxon>
        <taxon>Desulfolunaceae</taxon>
        <taxon>Desulfoluna</taxon>
    </lineage>
</organism>
<dbReference type="Proteomes" id="UP000198870">
    <property type="component" value="Unassembled WGS sequence"/>
</dbReference>
<dbReference type="STRING" id="419481.SAMN05216233_11847"/>
<feature type="transmembrane region" description="Helical" evidence="1">
    <location>
        <begin position="29"/>
        <end position="51"/>
    </location>
</feature>
<dbReference type="EMBL" id="FMUX01000018">
    <property type="protein sequence ID" value="SCY72217.1"/>
    <property type="molecule type" value="Genomic_DNA"/>
</dbReference>
<dbReference type="AlphaFoldDB" id="A0A1G5I8G2"/>
<sequence>MVMFLTAVGLILFFGGVVAVVCDPPRKMLKFIALVIFSGAVLLGGAAYVGYQHEAYRAKQADSWGSVEEIERRSPVKIGDKWYKIVLLETEGPDAHATD</sequence>
<proteinExistence type="predicted"/>
<protein>
    <submittedName>
        <fullName evidence="2">Uncharacterized protein</fullName>
    </submittedName>
</protein>
<evidence type="ECO:0000313" key="2">
    <source>
        <dbReference type="EMBL" id="SCY72217.1"/>
    </source>
</evidence>
<gene>
    <name evidence="2" type="ORF">SAMN05216233_11847</name>
</gene>
<evidence type="ECO:0000313" key="3">
    <source>
        <dbReference type="Proteomes" id="UP000198870"/>
    </source>
</evidence>
<keyword evidence="1" id="KW-0472">Membrane</keyword>
<accession>A0A1G5I8G2</accession>
<keyword evidence="1" id="KW-0812">Transmembrane</keyword>
<keyword evidence="3" id="KW-1185">Reference proteome</keyword>
<evidence type="ECO:0000256" key="1">
    <source>
        <dbReference type="SAM" id="Phobius"/>
    </source>
</evidence>
<name>A0A1G5I8G2_9BACT</name>
<keyword evidence="1" id="KW-1133">Transmembrane helix</keyword>
<reference evidence="2 3" key="1">
    <citation type="submission" date="2016-10" db="EMBL/GenBank/DDBJ databases">
        <authorList>
            <person name="de Groot N.N."/>
        </authorList>
    </citation>
    <scope>NUCLEOTIDE SEQUENCE [LARGE SCALE GENOMIC DNA]</scope>
    <source>
        <strain evidence="2 3">AA1</strain>
    </source>
</reference>